<keyword evidence="3" id="KW-1185">Reference proteome</keyword>
<dbReference type="InterPro" id="IPR036749">
    <property type="entry name" value="Expansin_CBD_sf"/>
</dbReference>
<feature type="chain" id="PRO_5045868546" evidence="1">
    <location>
        <begin position="24"/>
        <end position="511"/>
    </location>
</feature>
<dbReference type="SUPFAM" id="SSF50685">
    <property type="entry name" value="Barwin-like endoglucanases"/>
    <property type="match status" value="1"/>
</dbReference>
<name>A0ABQ8Z1C8_9EUKA</name>
<protein>
    <submittedName>
        <fullName evidence="2">Uncharacterized protein</fullName>
    </submittedName>
</protein>
<evidence type="ECO:0000313" key="3">
    <source>
        <dbReference type="Proteomes" id="UP001150062"/>
    </source>
</evidence>
<gene>
    <name evidence="2" type="ORF">M0813_15409</name>
</gene>
<dbReference type="SUPFAM" id="SSF49785">
    <property type="entry name" value="Galactose-binding domain-like"/>
    <property type="match status" value="1"/>
</dbReference>
<feature type="signal peptide" evidence="1">
    <location>
        <begin position="1"/>
        <end position="23"/>
    </location>
</feature>
<sequence length="511" mass="56972">MSLTRLYFYFILISVCLIPTTFCTTCNTTRITIYDLNGGTCGFNPVKDDVPLFRDGKVLAASQDFYNGRETDLAMEECQTTNFINCGQRCGECVTIRGTNGELTFMVADICDYNTVGQQCANDIVQLDINYVGQTSGEEYWRCVGDSLGMEQATYHIVPCPTDDKNIGFYLPESGSNVWSVAFTPYRYSVGVSKMEKKGAGEGVNEDNEWIELPRTWTNKFVWRSDGTGDQKISTHNGKITNGGDSIILRITSTNGETIESDEFKIPDSNPDEARFTFNGQFDSGVQTNECPWNGPSEWIYKENVDFRSGTDSCTWGADNCRAYFEGEVWLTEWWFVHQWGFDNFNPERSSNCYEGSKCLDTGSTTESAGFILGSSASFNANAFSDIEFAVRTSTSENFESLSLCWDDCDCVAVDKTITDEWQVIQAPMSPLACTDSVKNLKFIANKHDGLYFDNIRLIPIDGVDTGAVYQSCTDIDNNGGDDDDDNTTDAGSHFSIVIMLFTTLIFSFLI</sequence>
<comment type="caution">
    <text evidence="2">The sequence shown here is derived from an EMBL/GenBank/DDBJ whole genome shotgun (WGS) entry which is preliminary data.</text>
</comment>
<dbReference type="Gene3D" id="2.60.40.760">
    <property type="entry name" value="Expansin, cellulose-binding-like domain"/>
    <property type="match status" value="1"/>
</dbReference>
<dbReference type="EMBL" id="JAOAOG010000073">
    <property type="protein sequence ID" value="KAJ6250601.1"/>
    <property type="molecule type" value="Genomic_DNA"/>
</dbReference>
<evidence type="ECO:0000313" key="2">
    <source>
        <dbReference type="EMBL" id="KAJ6250601.1"/>
    </source>
</evidence>
<dbReference type="Gene3D" id="2.40.40.10">
    <property type="entry name" value="RlpA-like domain"/>
    <property type="match status" value="1"/>
</dbReference>
<organism evidence="2 3">
    <name type="scientific">Anaeramoeba flamelloides</name>
    <dbReference type="NCBI Taxonomy" id="1746091"/>
    <lineage>
        <taxon>Eukaryota</taxon>
        <taxon>Metamonada</taxon>
        <taxon>Anaeramoebidae</taxon>
        <taxon>Anaeramoeba</taxon>
    </lineage>
</organism>
<keyword evidence="1" id="KW-0732">Signal</keyword>
<dbReference type="InterPro" id="IPR036908">
    <property type="entry name" value="RlpA-like_sf"/>
</dbReference>
<reference evidence="2" key="1">
    <citation type="submission" date="2022-08" db="EMBL/GenBank/DDBJ databases">
        <title>Novel sulfate-reducing endosymbionts in the free-living metamonad Anaeramoeba.</title>
        <authorList>
            <person name="Jerlstrom-Hultqvist J."/>
            <person name="Cepicka I."/>
            <person name="Gallot-Lavallee L."/>
            <person name="Salas-Leiva D."/>
            <person name="Curtis B.A."/>
            <person name="Zahonova K."/>
            <person name="Pipaliya S."/>
            <person name="Dacks J."/>
            <person name="Roger A.J."/>
        </authorList>
    </citation>
    <scope>NUCLEOTIDE SEQUENCE</scope>
    <source>
        <strain evidence="2">Schooner1</strain>
    </source>
</reference>
<evidence type="ECO:0000256" key="1">
    <source>
        <dbReference type="SAM" id="SignalP"/>
    </source>
</evidence>
<dbReference type="InterPro" id="IPR008979">
    <property type="entry name" value="Galactose-bd-like_sf"/>
</dbReference>
<accession>A0ABQ8Z1C8</accession>
<proteinExistence type="predicted"/>
<dbReference type="Proteomes" id="UP001150062">
    <property type="component" value="Unassembled WGS sequence"/>
</dbReference>